<dbReference type="GO" id="GO:0051603">
    <property type="term" value="P:proteolysis involved in protein catabolic process"/>
    <property type="evidence" value="ECO:0007669"/>
    <property type="project" value="InterPro"/>
</dbReference>
<dbReference type="PANTHER" id="PTHR32194:SF0">
    <property type="entry name" value="ATP-DEPENDENT PROTEASE SUBUNIT HSLV"/>
    <property type="match status" value="1"/>
</dbReference>
<dbReference type="OrthoDB" id="7854943at2759"/>
<keyword evidence="4" id="KW-1185">Reference proteome</keyword>
<evidence type="ECO:0000256" key="1">
    <source>
        <dbReference type="ARBA" id="ARBA00022490"/>
    </source>
</evidence>
<protein>
    <submittedName>
        <fullName evidence="5">Proteasome subunit beta type-6-B like protein-like</fullName>
    </submittedName>
</protein>
<reference evidence="5" key="1">
    <citation type="submission" date="2025-08" db="UniProtKB">
        <authorList>
            <consortium name="RefSeq"/>
        </authorList>
    </citation>
    <scope>IDENTIFICATION</scope>
</reference>
<accession>A0A8M1KHY8</accession>
<dbReference type="KEGG" id="char:122131096"/>
<dbReference type="AlphaFoldDB" id="A0A8M1KHY8"/>
<keyword evidence="2" id="KW-0645">Protease</keyword>
<proteinExistence type="predicted"/>
<dbReference type="InterPro" id="IPR023333">
    <property type="entry name" value="Proteasome_suB-type"/>
</dbReference>
<gene>
    <name evidence="5" type="primary">LOC122131096</name>
</gene>
<dbReference type="GO" id="GO:0008233">
    <property type="term" value="F:peptidase activity"/>
    <property type="evidence" value="ECO:0007669"/>
    <property type="project" value="UniProtKB-KW"/>
</dbReference>
<evidence type="ECO:0000313" key="4">
    <source>
        <dbReference type="Proteomes" id="UP000515152"/>
    </source>
</evidence>
<name>A0A8M1KHY8_CLUHA</name>
<feature type="non-terminal residue" evidence="5">
    <location>
        <position position="1"/>
    </location>
</feature>
<keyword evidence="3" id="KW-0378">Hydrolase</keyword>
<sequence length="200" mass="21763">LIAFFPFQTTILAVRFNGGVIIGSDSRASIGGSYVSSKTINKLIQVHERIFCCIAGSKIFQQVSPGCIQMGSPPLVKAAASVMKELCYRSKEEPQAGFITTGWDRRNGPQVSPLSLGGMLLCQHFTIGGSGSTYIYGYADAKYKPDMNREEFLQFPTNVKQSAIGRDNVSGGVVHLVVITEDGVEHVFIPGDKLPKYHDE</sequence>
<organism evidence="4 5">
    <name type="scientific">Clupea harengus</name>
    <name type="common">Atlantic herring</name>
    <dbReference type="NCBI Taxonomy" id="7950"/>
    <lineage>
        <taxon>Eukaryota</taxon>
        <taxon>Metazoa</taxon>
        <taxon>Chordata</taxon>
        <taxon>Craniata</taxon>
        <taxon>Vertebrata</taxon>
        <taxon>Euteleostomi</taxon>
        <taxon>Actinopterygii</taxon>
        <taxon>Neopterygii</taxon>
        <taxon>Teleostei</taxon>
        <taxon>Clupei</taxon>
        <taxon>Clupeiformes</taxon>
        <taxon>Clupeoidei</taxon>
        <taxon>Clupeidae</taxon>
        <taxon>Clupea</taxon>
    </lineage>
</organism>
<dbReference type="Pfam" id="PF00227">
    <property type="entry name" value="Proteasome"/>
    <property type="match status" value="2"/>
</dbReference>
<dbReference type="GO" id="GO:0005737">
    <property type="term" value="C:cytoplasm"/>
    <property type="evidence" value="ECO:0007669"/>
    <property type="project" value="TreeGrafter"/>
</dbReference>
<keyword evidence="1" id="KW-0963">Cytoplasm</keyword>
<dbReference type="InterPro" id="IPR001353">
    <property type="entry name" value="Proteasome_sua/b"/>
</dbReference>
<evidence type="ECO:0000256" key="3">
    <source>
        <dbReference type="ARBA" id="ARBA00022801"/>
    </source>
</evidence>
<evidence type="ECO:0000313" key="5">
    <source>
        <dbReference type="RefSeq" id="XP_042561938.1"/>
    </source>
</evidence>
<dbReference type="Proteomes" id="UP000515152">
    <property type="component" value="Unplaced"/>
</dbReference>
<dbReference type="PANTHER" id="PTHR32194">
    <property type="entry name" value="METALLOPROTEASE TLDD"/>
    <property type="match status" value="1"/>
</dbReference>
<dbReference type="GO" id="GO:0005839">
    <property type="term" value="C:proteasome core complex"/>
    <property type="evidence" value="ECO:0007669"/>
    <property type="project" value="InterPro"/>
</dbReference>
<dbReference type="GeneID" id="122131096"/>
<dbReference type="RefSeq" id="XP_042561938.1">
    <property type="nucleotide sequence ID" value="XM_042706004.1"/>
</dbReference>
<evidence type="ECO:0000256" key="2">
    <source>
        <dbReference type="ARBA" id="ARBA00022670"/>
    </source>
</evidence>